<feature type="transmembrane region" description="Helical" evidence="7">
    <location>
        <begin position="153"/>
        <end position="176"/>
    </location>
</feature>
<feature type="transmembrane region" description="Helical" evidence="7">
    <location>
        <begin position="428"/>
        <end position="451"/>
    </location>
</feature>
<dbReference type="PANTHER" id="PTHR23511">
    <property type="entry name" value="SYNAPTIC VESICLE GLYCOPROTEIN 2"/>
    <property type="match status" value="1"/>
</dbReference>
<feature type="transmembrane region" description="Helical" evidence="7">
    <location>
        <begin position="196"/>
        <end position="215"/>
    </location>
</feature>
<dbReference type="GO" id="GO:0016020">
    <property type="term" value="C:membrane"/>
    <property type="evidence" value="ECO:0007669"/>
    <property type="project" value="UniProtKB-SubCell"/>
</dbReference>
<feature type="transmembrane region" description="Helical" evidence="7">
    <location>
        <begin position="28"/>
        <end position="54"/>
    </location>
</feature>
<dbReference type="EMBL" id="AJWK01022122">
    <property type="status" value="NOT_ANNOTATED_CDS"/>
    <property type="molecule type" value="Genomic_DNA"/>
</dbReference>
<evidence type="ECO:0000256" key="6">
    <source>
        <dbReference type="ARBA" id="ARBA00023136"/>
    </source>
</evidence>
<dbReference type="PANTHER" id="PTHR23511:SF37">
    <property type="entry name" value="MAJOR FACILITATOR SUPERFAMILY (MFS) PROFILE DOMAIN-CONTAINING PROTEIN-RELATED"/>
    <property type="match status" value="1"/>
</dbReference>
<evidence type="ECO:0000256" key="1">
    <source>
        <dbReference type="ARBA" id="ARBA00004141"/>
    </source>
</evidence>
<reference evidence="9" key="2">
    <citation type="journal article" date="2020" name="BMC">
        <title>Leishmania infection induces a limited differential gene expression in the sand fly midgut.</title>
        <authorList>
            <person name="Coutinho-Abreu I.V."/>
            <person name="Serafim T.D."/>
            <person name="Meneses C."/>
            <person name="Kamhawi S."/>
            <person name="Oliveira F."/>
            <person name="Valenzuela J.G."/>
        </authorList>
    </citation>
    <scope>NUCLEOTIDE SEQUENCE</scope>
    <source>
        <strain evidence="9">Jacobina</strain>
        <tissue evidence="9">Midgut</tissue>
    </source>
</reference>
<sequence length="505" mass="55398">ESGCVRSDHPIPFEEALSYTSFGKFNCFVIFVCGINLAAVIIESLGISFVIPVAQCDLELTNSDKGVLSAVAFVGIIISSHLWGFLADTMGRRAVMMPSLFAAFISTLLCSFTSNFWVFVVLRFLSGFFISGSSATLYAYLGEFHNTNTRSRAIMAASTIFGLGGMLMPAVAWLVLNSPWSLNIPFLGITYKPWRLFLVLCGLPDLFCAISLLFLPESPKFVLSQGRQMDTIKILQRIYAMNTGKDGEMLKISAIIEERESYENRKHNEENLKGNFRVLKSMYNQIAPLFKSEHLRKTLISCTMQFGIFMTSNGMYMFFPDILNRVAKYTEELGGNHTATICDSVIGTKVDIKEILSLDNGASCDLKLDISAFEHSLILDVLYAVGFVVIGLVINAVGKLTILVFILMGCGACGIAIIFTTIPSLSIYLYVVLLMCGLALPVVNAATADLFPTHLRAMSVCISLMMGRLGSVFGSNLVAAMLEFNFCGILSFFIPNIHVKSDGLA</sequence>
<evidence type="ECO:0000256" key="7">
    <source>
        <dbReference type="SAM" id="Phobius"/>
    </source>
</evidence>
<dbReference type="Gene3D" id="1.20.1250.20">
    <property type="entry name" value="MFS general substrate transporter like domains"/>
    <property type="match status" value="1"/>
</dbReference>
<dbReference type="InterPro" id="IPR020846">
    <property type="entry name" value="MFS_dom"/>
</dbReference>
<evidence type="ECO:0000313" key="9">
    <source>
        <dbReference type="EMBL" id="MBC1177552.1"/>
    </source>
</evidence>
<reference evidence="11" key="1">
    <citation type="submission" date="2012-05" db="EMBL/GenBank/DDBJ databases">
        <title>Whole Genome Assembly of Lutzomyia longipalpis.</title>
        <authorList>
            <person name="Richards S."/>
            <person name="Qu C."/>
            <person name="Dillon R."/>
            <person name="Worley K."/>
            <person name="Scherer S."/>
            <person name="Batterton M."/>
            <person name="Taylor A."/>
            <person name="Hawes A."/>
            <person name="Hernandez B."/>
            <person name="Kovar C."/>
            <person name="Mandapat C."/>
            <person name="Pham C."/>
            <person name="Qu C."/>
            <person name="Jing C."/>
            <person name="Bess C."/>
            <person name="Bandaranaike D."/>
            <person name="Ngo D."/>
            <person name="Ongeri F."/>
            <person name="Arias F."/>
            <person name="Lara F."/>
            <person name="Weissenberger G."/>
            <person name="Kamau G."/>
            <person name="Han H."/>
            <person name="Shen H."/>
            <person name="Dinh H."/>
            <person name="Khalil I."/>
            <person name="Jones J."/>
            <person name="Shafer J."/>
            <person name="Jayaseelan J."/>
            <person name="Quiroz J."/>
            <person name="Blankenburg K."/>
            <person name="Nguyen L."/>
            <person name="Jackson L."/>
            <person name="Francisco L."/>
            <person name="Tang L.-Y."/>
            <person name="Pu L.-L."/>
            <person name="Perales L."/>
            <person name="Lorensuhewa L."/>
            <person name="Munidasa M."/>
            <person name="Coyle M."/>
            <person name="Taylor M."/>
            <person name="Puazo M."/>
            <person name="Firestine M."/>
            <person name="Scheel M."/>
            <person name="Javaid M."/>
            <person name="Wang M."/>
            <person name="Li M."/>
            <person name="Tabassum N."/>
            <person name="Saada N."/>
            <person name="Osuji N."/>
            <person name="Aqrawi P."/>
            <person name="Fu Q."/>
            <person name="Thornton R."/>
            <person name="Raj R."/>
            <person name="Goodspeed R."/>
            <person name="Mata R."/>
            <person name="Najjar R."/>
            <person name="Gubbala S."/>
            <person name="Lee S."/>
            <person name="Denson S."/>
            <person name="Patil S."/>
            <person name="Macmil S."/>
            <person name="Qi S."/>
            <person name="Matskevitch T."/>
            <person name="Palculict T."/>
            <person name="Mathew T."/>
            <person name="Vee V."/>
            <person name="Velamala V."/>
            <person name="Korchina V."/>
            <person name="Cai W."/>
            <person name="Liu W."/>
            <person name="Dai W."/>
            <person name="Zou X."/>
            <person name="Zhu Y."/>
            <person name="Zhang Y."/>
            <person name="Wu Y.-Q."/>
            <person name="Xin Y."/>
            <person name="Nazarath L."/>
            <person name="Kovar C."/>
            <person name="Han Y."/>
            <person name="Muzny D."/>
            <person name="Gibbs R."/>
        </authorList>
    </citation>
    <scope>NUCLEOTIDE SEQUENCE [LARGE SCALE GENOMIC DNA]</scope>
    <source>
        <strain evidence="11">Jacobina</strain>
    </source>
</reference>
<feature type="transmembrane region" description="Helical" evidence="7">
    <location>
        <begin position="299"/>
        <end position="319"/>
    </location>
</feature>
<evidence type="ECO:0000256" key="2">
    <source>
        <dbReference type="ARBA" id="ARBA00008335"/>
    </source>
</evidence>
<dbReference type="EMBL" id="GITU01008849">
    <property type="protein sequence ID" value="MBC1177552.1"/>
    <property type="molecule type" value="Transcribed_RNA"/>
</dbReference>
<feature type="transmembrane region" description="Helical" evidence="7">
    <location>
        <begin position="66"/>
        <end position="87"/>
    </location>
</feature>
<evidence type="ECO:0000256" key="4">
    <source>
        <dbReference type="ARBA" id="ARBA00022692"/>
    </source>
</evidence>
<organism evidence="10 11">
    <name type="scientific">Lutzomyia longipalpis</name>
    <name type="common">Sand fly</name>
    <dbReference type="NCBI Taxonomy" id="7200"/>
    <lineage>
        <taxon>Eukaryota</taxon>
        <taxon>Metazoa</taxon>
        <taxon>Ecdysozoa</taxon>
        <taxon>Arthropoda</taxon>
        <taxon>Hexapoda</taxon>
        <taxon>Insecta</taxon>
        <taxon>Pterygota</taxon>
        <taxon>Neoptera</taxon>
        <taxon>Endopterygota</taxon>
        <taxon>Diptera</taxon>
        <taxon>Nematocera</taxon>
        <taxon>Psychodoidea</taxon>
        <taxon>Psychodidae</taxon>
        <taxon>Lutzomyia</taxon>
        <taxon>Lutzomyia</taxon>
    </lineage>
</organism>
<keyword evidence="6 7" id="KW-0472">Membrane</keyword>
<comment type="similarity">
    <text evidence="2">Belongs to the major facilitator superfamily.</text>
</comment>
<feature type="transmembrane region" description="Helical" evidence="7">
    <location>
        <begin position="124"/>
        <end position="141"/>
    </location>
</feature>
<accession>A0A1B0GJR0</accession>
<dbReference type="InterPro" id="IPR005828">
    <property type="entry name" value="MFS_sugar_transport-like"/>
</dbReference>
<protein>
    <submittedName>
        <fullName evidence="9">Putative synaptic vesicle transporter svop</fullName>
    </submittedName>
</protein>
<keyword evidence="11" id="KW-1185">Reference proteome</keyword>
<dbReference type="EnsemblMetazoa" id="LLOJ006701-RA">
    <property type="protein sequence ID" value="LLOJ006701-PA"/>
    <property type="gene ID" value="LLOJ006701"/>
</dbReference>
<name>A0A1B0GJR0_LUTLO</name>
<dbReference type="EMBL" id="AJWK01022123">
    <property type="status" value="NOT_ANNOTATED_CDS"/>
    <property type="molecule type" value="Genomic_DNA"/>
</dbReference>
<evidence type="ECO:0000313" key="11">
    <source>
        <dbReference type="Proteomes" id="UP000092461"/>
    </source>
</evidence>
<dbReference type="InterPro" id="IPR036259">
    <property type="entry name" value="MFS_trans_sf"/>
</dbReference>
<evidence type="ECO:0000256" key="3">
    <source>
        <dbReference type="ARBA" id="ARBA00022448"/>
    </source>
</evidence>
<keyword evidence="5 7" id="KW-1133">Transmembrane helix</keyword>
<keyword evidence="3" id="KW-0813">Transport</keyword>
<dbReference type="Proteomes" id="UP000092461">
    <property type="component" value="Unassembled WGS sequence"/>
</dbReference>
<feature type="transmembrane region" description="Helical" evidence="7">
    <location>
        <begin position="402"/>
        <end position="422"/>
    </location>
</feature>
<evidence type="ECO:0000256" key="5">
    <source>
        <dbReference type="ARBA" id="ARBA00022989"/>
    </source>
</evidence>
<dbReference type="AlphaFoldDB" id="A0A1B0GJR0"/>
<feature type="transmembrane region" description="Helical" evidence="7">
    <location>
        <begin position="472"/>
        <end position="494"/>
    </location>
</feature>
<dbReference type="GO" id="GO:0022857">
    <property type="term" value="F:transmembrane transporter activity"/>
    <property type="evidence" value="ECO:0007669"/>
    <property type="project" value="InterPro"/>
</dbReference>
<feature type="transmembrane region" description="Helical" evidence="7">
    <location>
        <begin position="99"/>
        <end position="118"/>
    </location>
</feature>
<evidence type="ECO:0000313" key="10">
    <source>
        <dbReference type="EnsemblMetazoa" id="LLOJ006701-PA"/>
    </source>
</evidence>
<dbReference type="VEuPathDB" id="VectorBase:LLONM1_010849"/>
<feature type="transmembrane region" description="Helical" evidence="7">
    <location>
        <begin position="377"/>
        <end position="395"/>
    </location>
</feature>
<keyword evidence="4 7" id="KW-0812">Transmembrane</keyword>
<dbReference type="PROSITE" id="PS50850">
    <property type="entry name" value="MFS"/>
    <property type="match status" value="1"/>
</dbReference>
<proteinExistence type="inferred from homology"/>
<dbReference type="Pfam" id="PF00083">
    <property type="entry name" value="Sugar_tr"/>
    <property type="match status" value="1"/>
</dbReference>
<feature type="domain" description="Major facilitator superfamily (MFS) profile" evidence="8">
    <location>
        <begin position="22"/>
        <end position="505"/>
    </location>
</feature>
<dbReference type="SUPFAM" id="SSF103473">
    <property type="entry name" value="MFS general substrate transporter"/>
    <property type="match status" value="1"/>
</dbReference>
<dbReference type="VEuPathDB" id="VectorBase:LLOJ006701"/>
<comment type="subcellular location">
    <subcellularLocation>
        <location evidence="1">Membrane</location>
        <topology evidence="1">Multi-pass membrane protein</topology>
    </subcellularLocation>
</comment>
<reference evidence="10" key="3">
    <citation type="submission" date="2020-05" db="UniProtKB">
        <authorList>
            <consortium name="EnsemblMetazoa"/>
        </authorList>
    </citation>
    <scope>IDENTIFICATION</scope>
    <source>
        <strain evidence="10">Jacobina</strain>
    </source>
</reference>
<evidence type="ECO:0000259" key="8">
    <source>
        <dbReference type="PROSITE" id="PS50850"/>
    </source>
</evidence>